<feature type="transmembrane region" description="Helical" evidence="6">
    <location>
        <begin position="306"/>
        <end position="330"/>
    </location>
</feature>
<protein>
    <recommendedName>
        <fullName evidence="7">Major facilitator superfamily (MFS) profile domain-containing protein</fullName>
    </recommendedName>
</protein>
<dbReference type="SUPFAM" id="SSF103473">
    <property type="entry name" value="MFS general substrate transporter"/>
    <property type="match status" value="1"/>
</dbReference>
<dbReference type="Proteomes" id="UP000093391">
    <property type="component" value="Chromosome"/>
</dbReference>
<dbReference type="AlphaFoldDB" id="A0A1B2M0A2"/>
<dbReference type="EMBL" id="CP016895">
    <property type="protein sequence ID" value="AOA58608.1"/>
    <property type="molecule type" value="Genomic_DNA"/>
</dbReference>
<feature type="transmembrane region" description="Helical" evidence="6">
    <location>
        <begin position="111"/>
        <end position="133"/>
    </location>
</feature>
<evidence type="ECO:0000256" key="4">
    <source>
        <dbReference type="ARBA" id="ARBA00022989"/>
    </source>
</evidence>
<evidence type="ECO:0000256" key="2">
    <source>
        <dbReference type="ARBA" id="ARBA00022475"/>
    </source>
</evidence>
<feature type="transmembrane region" description="Helical" evidence="6">
    <location>
        <begin position="140"/>
        <end position="166"/>
    </location>
</feature>
<feature type="transmembrane region" description="Helical" evidence="6">
    <location>
        <begin position="253"/>
        <end position="275"/>
    </location>
</feature>
<dbReference type="PANTHER" id="PTHR43124:SF3">
    <property type="entry name" value="CHLORAMPHENICOL EFFLUX PUMP RV0191"/>
    <property type="match status" value="1"/>
</dbReference>
<gene>
    <name evidence="8" type="ORF">BFG52_09755</name>
</gene>
<dbReference type="InterPro" id="IPR036259">
    <property type="entry name" value="MFS_trans_sf"/>
</dbReference>
<dbReference type="GO" id="GO:0022857">
    <property type="term" value="F:transmembrane transporter activity"/>
    <property type="evidence" value="ECO:0007669"/>
    <property type="project" value="InterPro"/>
</dbReference>
<feature type="transmembrane region" description="Helical" evidence="6">
    <location>
        <begin position="217"/>
        <end position="238"/>
    </location>
</feature>
<name>A0A1B2M0A2_9GAMM</name>
<keyword evidence="2" id="KW-1003">Cell membrane</keyword>
<keyword evidence="3 6" id="KW-0812">Transmembrane</keyword>
<dbReference type="Gene3D" id="1.20.1250.20">
    <property type="entry name" value="MFS general substrate transporter like domains"/>
    <property type="match status" value="1"/>
</dbReference>
<dbReference type="OrthoDB" id="9812189at2"/>
<dbReference type="GO" id="GO:0005886">
    <property type="term" value="C:plasma membrane"/>
    <property type="evidence" value="ECO:0007669"/>
    <property type="project" value="UniProtKB-SubCell"/>
</dbReference>
<organism evidence="8 9">
    <name type="scientific">Acinetobacter larvae</name>
    <dbReference type="NCBI Taxonomy" id="1789224"/>
    <lineage>
        <taxon>Bacteria</taxon>
        <taxon>Pseudomonadati</taxon>
        <taxon>Pseudomonadota</taxon>
        <taxon>Gammaproteobacteria</taxon>
        <taxon>Moraxellales</taxon>
        <taxon>Moraxellaceae</taxon>
        <taxon>Acinetobacter</taxon>
    </lineage>
</organism>
<evidence type="ECO:0000256" key="6">
    <source>
        <dbReference type="SAM" id="Phobius"/>
    </source>
</evidence>
<feature type="transmembrane region" description="Helical" evidence="6">
    <location>
        <begin position="85"/>
        <end position="105"/>
    </location>
</feature>
<accession>A0A1B2M0A2</accession>
<evidence type="ECO:0000256" key="5">
    <source>
        <dbReference type="ARBA" id="ARBA00023136"/>
    </source>
</evidence>
<evidence type="ECO:0000256" key="1">
    <source>
        <dbReference type="ARBA" id="ARBA00004651"/>
    </source>
</evidence>
<keyword evidence="9" id="KW-1185">Reference proteome</keyword>
<sequence length="397" mass="41740">MRLEADVKALENTSPKAWLAVIAVALAIFAVVSAEMLPIGLLTPIAQSMAQSVGRSSLIISVPSFVAAVTAPSVVLLFKGMNRRSLLLFFMLLLLCSNLLAAVVSDFHWLLLARVCFGISMGGIWCLAGGLALRLVADQHVALATSIIFSGVAAASVLGVPIGVYLGDLWGWRQAFVCVAVLVAGVLALLFWSLPSLPANSDISLKSTLHTLARSKIVLGLALTLLLVTGHFTAYTFVRPVLQSIALFSDHSIGALLLFYGVCGIVGNFIAGFNLQKRLHATIIAIALGMAVATILFVPWGDSQAISVALLLLWGLAYGGVSVSLMTWMIRAAPDRVEIASAANIAIFNLSIGSGAYIGGVLFDGFGVLSNLIFACVLSVAAAILVATTSKMQRMRT</sequence>
<dbReference type="Pfam" id="PF07690">
    <property type="entry name" value="MFS_1"/>
    <property type="match status" value="1"/>
</dbReference>
<dbReference type="CDD" id="cd17324">
    <property type="entry name" value="MFS_NepI_like"/>
    <property type="match status" value="1"/>
</dbReference>
<evidence type="ECO:0000313" key="8">
    <source>
        <dbReference type="EMBL" id="AOA58608.1"/>
    </source>
</evidence>
<feature type="transmembrane region" description="Helical" evidence="6">
    <location>
        <begin position="369"/>
        <end position="388"/>
    </location>
</feature>
<dbReference type="InterPro" id="IPR050189">
    <property type="entry name" value="MFS_Efflux_Transporters"/>
</dbReference>
<evidence type="ECO:0000256" key="3">
    <source>
        <dbReference type="ARBA" id="ARBA00022692"/>
    </source>
</evidence>
<reference evidence="8 9" key="1">
    <citation type="submission" date="2016-08" db="EMBL/GenBank/DDBJ databases">
        <authorList>
            <person name="Seilhamer J.J."/>
        </authorList>
    </citation>
    <scope>NUCLEOTIDE SEQUENCE [LARGE SCALE GENOMIC DNA]</scope>
    <source>
        <strain evidence="8 9">BRTC-1</strain>
    </source>
</reference>
<dbReference type="KEGG" id="ala:BFG52_09755"/>
<dbReference type="InterPro" id="IPR011701">
    <property type="entry name" value="MFS"/>
</dbReference>
<dbReference type="PROSITE" id="PS50850">
    <property type="entry name" value="MFS"/>
    <property type="match status" value="1"/>
</dbReference>
<proteinExistence type="predicted"/>
<feature type="transmembrane region" description="Helical" evidence="6">
    <location>
        <begin position="172"/>
        <end position="197"/>
    </location>
</feature>
<feature type="transmembrane region" description="Helical" evidence="6">
    <location>
        <begin position="58"/>
        <end position="78"/>
    </location>
</feature>
<comment type="subcellular location">
    <subcellularLocation>
        <location evidence="1">Cell membrane</location>
        <topology evidence="1">Multi-pass membrane protein</topology>
    </subcellularLocation>
</comment>
<feature type="transmembrane region" description="Helical" evidence="6">
    <location>
        <begin position="342"/>
        <end position="363"/>
    </location>
</feature>
<feature type="transmembrane region" description="Helical" evidence="6">
    <location>
        <begin position="282"/>
        <end position="300"/>
    </location>
</feature>
<feature type="domain" description="Major facilitator superfamily (MFS) profile" evidence="7">
    <location>
        <begin position="19"/>
        <end position="394"/>
    </location>
</feature>
<evidence type="ECO:0000313" key="9">
    <source>
        <dbReference type="Proteomes" id="UP000093391"/>
    </source>
</evidence>
<dbReference type="PANTHER" id="PTHR43124">
    <property type="entry name" value="PURINE EFFLUX PUMP PBUE"/>
    <property type="match status" value="1"/>
</dbReference>
<evidence type="ECO:0000259" key="7">
    <source>
        <dbReference type="PROSITE" id="PS50850"/>
    </source>
</evidence>
<dbReference type="RefSeq" id="WP_067555369.1">
    <property type="nucleotide sequence ID" value="NZ_CP016895.1"/>
</dbReference>
<dbReference type="InterPro" id="IPR020846">
    <property type="entry name" value="MFS_dom"/>
</dbReference>
<keyword evidence="5 6" id="KW-0472">Membrane</keyword>
<keyword evidence="4 6" id="KW-1133">Transmembrane helix</keyword>